<dbReference type="AlphaFoldDB" id="A0A1F5F6I1"/>
<reference evidence="1 2" key="1">
    <citation type="journal article" date="2016" name="Nat. Commun.">
        <title>Thousands of microbial genomes shed light on interconnected biogeochemical processes in an aquifer system.</title>
        <authorList>
            <person name="Anantharaman K."/>
            <person name="Brown C.T."/>
            <person name="Hug L.A."/>
            <person name="Sharon I."/>
            <person name="Castelle C.J."/>
            <person name="Probst A.J."/>
            <person name="Thomas B.C."/>
            <person name="Singh A."/>
            <person name="Wilkins M.J."/>
            <person name="Karaoz U."/>
            <person name="Brodie E.L."/>
            <person name="Williams K.H."/>
            <person name="Hubbard S.S."/>
            <person name="Banfield J.F."/>
        </authorList>
    </citation>
    <scope>NUCLEOTIDE SEQUENCE [LARGE SCALE GENOMIC DNA]</scope>
</reference>
<accession>A0A1F5F6I1</accession>
<sequence length="182" mass="20433">MSLEQIKSIAIAGEAGSGKTTIARELGSKLGWEVFGAGELYRIWCERNGMSSYGAELAGDSVHDGIDQMMIEEMKKGRTIEEGRVAGLVAVVNNLPGVLKVLLVCSAEERVRRIFARDPELYKDLAEARYVTNEREASNLRVFTDRYGGRSYLNRLLYDMTVDTKRFSVEETTRLIMNRVTN</sequence>
<dbReference type="Proteomes" id="UP000176191">
    <property type="component" value="Unassembled WGS sequence"/>
</dbReference>
<dbReference type="SUPFAM" id="SSF52540">
    <property type="entry name" value="P-loop containing nucleoside triphosphate hydrolases"/>
    <property type="match status" value="1"/>
</dbReference>
<dbReference type="Gene3D" id="3.40.50.300">
    <property type="entry name" value="P-loop containing nucleotide triphosphate hydrolases"/>
    <property type="match status" value="1"/>
</dbReference>
<name>A0A1F5F6I1_9BACT</name>
<dbReference type="InterPro" id="IPR027417">
    <property type="entry name" value="P-loop_NTPase"/>
</dbReference>
<dbReference type="EMBL" id="MFAK01000012">
    <property type="protein sequence ID" value="OGD75248.1"/>
    <property type="molecule type" value="Genomic_DNA"/>
</dbReference>
<proteinExistence type="predicted"/>
<comment type="caution">
    <text evidence="1">The sequence shown here is derived from an EMBL/GenBank/DDBJ whole genome shotgun (WGS) entry which is preliminary data.</text>
</comment>
<organism evidence="1 2">
    <name type="scientific">Candidatus Collierbacteria bacterium RIFOXYA2_FULL_46_10</name>
    <dbReference type="NCBI Taxonomy" id="1817726"/>
    <lineage>
        <taxon>Bacteria</taxon>
        <taxon>Candidatus Collieribacteriota</taxon>
    </lineage>
</organism>
<dbReference type="Pfam" id="PF13189">
    <property type="entry name" value="Cytidylate_kin2"/>
    <property type="match status" value="1"/>
</dbReference>
<gene>
    <name evidence="1" type="ORF">A2228_02445</name>
</gene>
<evidence type="ECO:0000313" key="2">
    <source>
        <dbReference type="Proteomes" id="UP000176191"/>
    </source>
</evidence>
<evidence type="ECO:0000313" key="1">
    <source>
        <dbReference type="EMBL" id="OGD75248.1"/>
    </source>
</evidence>
<protein>
    <submittedName>
        <fullName evidence="1">Uncharacterized protein</fullName>
    </submittedName>
</protein>